<name>A0A9P0AKX2_BEMTA</name>
<proteinExistence type="predicted"/>
<dbReference type="Proteomes" id="UP001152759">
    <property type="component" value="Chromosome 8"/>
</dbReference>
<reference evidence="1" key="1">
    <citation type="submission" date="2021-12" db="EMBL/GenBank/DDBJ databases">
        <authorList>
            <person name="King R."/>
        </authorList>
    </citation>
    <scope>NUCLEOTIDE SEQUENCE</scope>
</reference>
<dbReference type="AlphaFoldDB" id="A0A9P0AKX2"/>
<gene>
    <name evidence="1" type="ORF">BEMITA_LOCUS12401</name>
</gene>
<accession>A0A9P0AKX2</accession>
<evidence type="ECO:0000313" key="2">
    <source>
        <dbReference type="Proteomes" id="UP001152759"/>
    </source>
</evidence>
<protein>
    <submittedName>
        <fullName evidence="1">Uncharacterized protein</fullName>
    </submittedName>
</protein>
<sequence>MARVRARDAIEYTEEKYRKGAIPQQDIEAAREIENNWRKQNPEDAKILSLERFFGSARQRREKRAIKRKRTAEWYKFLLNPDRLAFFSLLVEDVTNGTGDKETLKQYAYCIAQAHADLCEYIHHYVWYDRANAYGKLTSLKSSSQALTPLLRRYGMDHLAESSALKEERNAYSK</sequence>
<evidence type="ECO:0000313" key="1">
    <source>
        <dbReference type="EMBL" id="CAH0394059.1"/>
    </source>
</evidence>
<dbReference type="EMBL" id="OU963869">
    <property type="protein sequence ID" value="CAH0394059.1"/>
    <property type="molecule type" value="Genomic_DNA"/>
</dbReference>
<keyword evidence="2" id="KW-1185">Reference proteome</keyword>
<organism evidence="1 2">
    <name type="scientific">Bemisia tabaci</name>
    <name type="common">Sweetpotato whitefly</name>
    <name type="synonym">Aleurodes tabaci</name>
    <dbReference type="NCBI Taxonomy" id="7038"/>
    <lineage>
        <taxon>Eukaryota</taxon>
        <taxon>Metazoa</taxon>
        <taxon>Ecdysozoa</taxon>
        <taxon>Arthropoda</taxon>
        <taxon>Hexapoda</taxon>
        <taxon>Insecta</taxon>
        <taxon>Pterygota</taxon>
        <taxon>Neoptera</taxon>
        <taxon>Paraneoptera</taxon>
        <taxon>Hemiptera</taxon>
        <taxon>Sternorrhyncha</taxon>
        <taxon>Aleyrodoidea</taxon>
        <taxon>Aleyrodidae</taxon>
        <taxon>Aleyrodinae</taxon>
        <taxon>Bemisia</taxon>
    </lineage>
</organism>